<comment type="caution">
    <text evidence="12">The sequence shown here is derived from an EMBL/GenBank/DDBJ whole genome shotgun (WGS) entry which is preliminary data.</text>
</comment>
<sequence length="387" mass="41554">MYIRPTPRARTSGWVYVELTKQDNCGGFIDPLIEAPPLLLFLDLVLLKPRVFLHLLFNRGSPPRKAGEPAKLEELRPKPVEPTPAVEGDTGRTGEQEVEVEAAEAAAVAEQAEDRPEEDGPAEGRQGDGEGAERVVAGPAEPAPRRHFVEPRQETVHAYLVRLFTITLLAEVAVRLASAPLVSFPLLIATALRVGLELGAQLATSTALALVLLRWRGWYTPSTWGVYEPSVPSNDGGYDEAKQAGQKGQKDGRQRGFLPALIPLVLLYTTLLPLLLQLGLSVWSVAASPLTGLPGLPGPQTSTPLSESFAAVAPWLVSRVPPQMAREVDRAWASSNKLWLGTRLLGGMSAGFGLRVLLPTPPLVTTAVVLAGWGAALGVGSWLDPWL</sequence>
<comment type="similarity">
    <text evidence="2 10">Belongs to the ARV1 family.</text>
</comment>
<dbReference type="OrthoDB" id="2192830at2759"/>
<dbReference type="GO" id="GO:0000139">
    <property type="term" value="C:Golgi membrane"/>
    <property type="evidence" value="ECO:0007669"/>
    <property type="project" value="UniProtKB-SubCell"/>
</dbReference>
<dbReference type="VEuPathDB" id="FungiDB:A1Q1_07506"/>
<comment type="function">
    <text evidence="10">Mediator of sterol homeostasis involved in sterol uptake, trafficking and distribution into membranes.</text>
</comment>
<dbReference type="EMBL" id="ALBS01000059">
    <property type="protein sequence ID" value="EJT51325.1"/>
    <property type="molecule type" value="Genomic_DNA"/>
</dbReference>
<dbReference type="InterPro" id="IPR007290">
    <property type="entry name" value="Arv1"/>
</dbReference>
<dbReference type="GeneID" id="25991018"/>
<dbReference type="RefSeq" id="XP_014182510.1">
    <property type="nucleotide sequence ID" value="XM_014327035.1"/>
</dbReference>
<evidence type="ECO:0000256" key="10">
    <source>
        <dbReference type="RuleBase" id="RU368065"/>
    </source>
</evidence>
<keyword evidence="10" id="KW-0333">Golgi apparatus</keyword>
<keyword evidence="4 10" id="KW-0812">Transmembrane</keyword>
<dbReference type="GO" id="GO:0032541">
    <property type="term" value="C:cortical endoplasmic reticulum"/>
    <property type="evidence" value="ECO:0007669"/>
    <property type="project" value="TreeGrafter"/>
</dbReference>
<keyword evidence="6 10" id="KW-1133">Transmembrane helix</keyword>
<dbReference type="GO" id="GO:0006665">
    <property type="term" value="P:sphingolipid metabolic process"/>
    <property type="evidence" value="ECO:0007669"/>
    <property type="project" value="UniProtKB-UniRule"/>
</dbReference>
<evidence type="ECO:0000256" key="8">
    <source>
        <dbReference type="ARBA" id="ARBA00023098"/>
    </source>
</evidence>
<reference evidence="12 13" key="1">
    <citation type="journal article" date="2012" name="Eukaryot. Cell">
        <title>Draft genome sequence of CBS 2479, the standard type strain of Trichosporon asahii.</title>
        <authorList>
            <person name="Yang R.Y."/>
            <person name="Li H.T."/>
            <person name="Zhu H."/>
            <person name="Zhou G.P."/>
            <person name="Wang M."/>
            <person name="Wang L."/>
        </authorList>
    </citation>
    <scope>NUCLEOTIDE SEQUENCE [LARGE SCALE GENOMIC DNA]</scope>
    <source>
        <strain evidence="13">ATCC 90039 / CBS 2479 / JCM 2466 / KCTC 7840 / NCYC 2677 / UAMH 7654</strain>
    </source>
</reference>
<feature type="compositionally biased region" description="Basic and acidic residues" evidence="11">
    <location>
        <begin position="65"/>
        <end position="79"/>
    </location>
</feature>
<comment type="function">
    <text evidence="10">Regulates also the sphingolipid metabolism.</text>
</comment>
<organism evidence="12 13">
    <name type="scientific">Trichosporon asahii var. asahii (strain ATCC 90039 / CBS 2479 / JCM 2466 / KCTC 7840 / NBRC 103889/ NCYC 2677 / UAMH 7654)</name>
    <name type="common">Yeast</name>
    <dbReference type="NCBI Taxonomy" id="1186058"/>
    <lineage>
        <taxon>Eukaryota</taxon>
        <taxon>Fungi</taxon>
        <taxon>Dikarya</taxon>
        <taxon>Basidiomycota</taxon>
        <taxon>Agaricomycotina</taxon>
        <taxon>Tremellomycetes</taxon>
        <taxon>Trichosporonales</taxon>
        <taxon>Trichosporonaceae</taxon>
        <taxon>Trichosporon</taxon>
    </lineage>
</organism>
<dbReference type="Pfam" id="PF04161">
    <property type="entry name" value="Arv1"/>
    <property type="match status" value="1"/>
</dbReference>
<dbReference type="GO" id="GO:0005789">
    <property type="term" value="C:endoplasmic reticulum membrane"/>
    <property type="evidence" value="ECO:0007669"/>
    <property type="project" value="UniProtKB-SubCell"/>
</dbReference>
<evidence type="ECO:0000256" key="4">
    <source>
        <dbReference type="ARBA" id="ARBA00022692"/>
    </source>
</evidence>
<evidence type="ECO:0000256" key="11">
    <source>
        <dbReference type="SAM" id="MobiDB-lite"/>
    </source>
</evidence>
<keyword evidence="10" id="KW-0746">Sphingolipid metabolism</keyword>
<evidence type="ECO:0000256" key="6">
    <source>
        <dbReference type="ARBA" id="ARBA00022989"/>
    </source>
</evidence>
<evidence type="ECO:0000256" key="7">
    <source>
        <dbReference type="ARBA" id="ARBA00023055"/>
    </source>
</evidence>
<comment type="caution">
    <text evidence="10">Lacks conserved residue(s) required for the propagation of feature annotation.</text>
</comment>
<dbReference type="PANTHER" id="PTHR14467:SF0">
    <property type="entry name" value="PROTEIN ARV1"/>
    <property type="match status" value="1"/>
</dbReference>
<evidence type="ECO:0000256" key="5">
    <source>
        <dbReference type="ARBA" id="ARBA00022824"/>
    </source>
</evidence>
<keyword evidence="3 10" id="KW-0813">Transport</keyword>
<feature type="region of interest" description="Disordered" evidence="11">
    <location>
        <begin position="63"/>
        <end position="146"/>
    </location>
</feature>
<proteinExistence type="inferred from homology"/>
<gene>
    <name evidence="12" type="ORF">A1Q1_07506</name>
</gene>
<evidence type="ECO:0000256" key="9">
    <source>
        <dbReference type="ARBA" id="ARBA00023136"/>
    </source>
</evidence>
<dbReference type="KEGG" id="tasa:A1Q1_07506"/>
<name>J4UI51_TRIAS</name>
<evidence type="ECO:0000313" key="13">
    <source>
        <dbReference type="Proteomes" id="UP000002748"/>
    </source>
</evidence>
<dbReference type="GO" id="GO:0097036">
    <property type="term" value="P:regulation of plasma membrane sterol distribution"/>
    <property type="evidence" value="ECO:0007669"/>
    <property type="project" value="UniProtKB-UniRule"/>
</dbReference>
<evidence type="ECO:0000256" key="2">
    <source>
        <dbReference type="ARBA" id="ARBA00009187"/>
    </source>
</evidence>
<keyword evidence="9 10" id="KW-0472">Membrane</keyword>
<comment type="subcellular location">
    <subcellularLocation>
        <location evidence="1 10">Endoplasmic reticulum membrane</location>
        <topology evidence="1 10">Multi-pass membrane protein</topology>
    </subcellularLocation>
    <subcellularLocation>
        <location evidence="10">Golgi apparatus membrane</location>
        <topology evidence="10">Multi-pass membrane protein</topology>
    </subcellularLocation>
</comment>
<keyword evidence="7 10" id="KW-0445">Lipid transport</keyword>
<evidence type="ECO:0000256" key="3">
    <source>
        <dbReference type="ARBA" id="ARBA00022448"/>
    </source>
</evidence>
<dbReference type="GO" id="GO:0016125">
    <property type="term" value="P:sterol metabolic process"/>
    <property type="evidence" value="ECO:0007669"/>
    <property type="project" value="UniProtKB-UniRule"/>
</dbReference>
<dbReference type="PANTHER" id="PTHR14467">
    <property type="entry name" value="ARV1"/>
    <property type="match status" value="1"/>
</dbReference>
<keyword evidence="5 10" id="KW-0256">Endoplasmic reticulum</keyword>
<dbReference type="AlphaFoldDB" id="J4UI51"/>
<dbReference type="HOGENOM" id="CLU_860831_0_0_1"/>
<dbReference type="GO" id="GO:0032366">
    <property type="term" value="P:intracellular sterol transport"/>
    <property type="evidence" value="ECO:0007669"/>
    <property type="project" value="UniProtKB-UniRule"/>
</dbReference>
<keyword evidence="8 10" id="KW-0443">Lipid metabolism</keyword>
<feature type="transmembrane region" description="Helical" evidence="10">
    <location>
        <begin position="257"/>
        <end position="280"/>
    </location>
</feature>
<evidence type="ECO:0000313" key="12">
    <source>
        <dbReference type="EMBL" id="EJT51325.1"/>
    </source>
</evidence>
<dbReference type="Proteomes" id="UP000002748">
    <property type="component" value="Unassembled WGS sequence"/>
</dbReference>
<accession>J4UI51</accession>
<protein>
    <recommendedName>
        <fullName evidence="10">Protein ARV</fullName>
    </recommendedName>
</protein>
<evidence type="ECO:0000256" key="1">
    <source>
        <dbReference type="ARBA" id="ARBA00004477"/>
    </source>
</evidence>
<feature type="transmembrane region" description="Helical" evidence="10">
    <location>
        <begin position="363"/>
        <end position="383"/>
    </location>
</feature>